<organism evidence="4 5">
    <name type="scientific">Algoriphagus jejuensis</name>
    <dbReference type="NCBI Taxonomy" id="419934"/>
    <lineage>
        <taxon>Bacteria</taxon>
        <taxon>Pseudomonadati</taxon>
        <taxon>Bacteroidota</taxon>
        <taxon>Cytophagia</taxon>
        <taxon>Cytophagales</taxon>
        <taxon>Cyclobacteriaceae</taxon>
        <taxon>Algoriphagus</taxon>
    </lineage>
</organism>
<protein>
    <recommendedName>
        <fullName evidence="3">Bacterial surface antigen (D15) domain-containing protein</fullName>
    </recommendedName>
</protein>
<evidence type="ECO:0000256" key="2">
    <source>
        <dbReference type="ARBA" id="ARBA00023136"/>
    </source>
</evidence>
<evidence type="ECO:0000313" key="5">
    <source>
        <dbReference type="Proteomes" id="UP001500469"/>
    </source>
</evidence>
<accession>A0ABP3YBE7</accession>
<feature type="domain" description="Bacterial surface antigen (D15)" evidence="3">
    <location>
        <begin position="211"/>
        <end position="424"/>
    </location>
</feature>
<sequence length="424" mass="47757">MKKFLVLALFLLSFYKDGWSQELISADSVCETKDLPQLIRQARNKPPKEKPEDASSLLLLPIIGSNPATGFMVGVGGQYAFKMNGSEQYSLISGSVQATTKNQYILMLKNNVYSKNEKFFYSGDWRYLIFSQSTYGLGTNAPEGGILDYQFNLAGIETTQDSLTQPMTFNFGRLHQSVGVKIKDDMYVGLGYNFDSYSKIKDLKLNLSEGDSMRLTSHYLYNTKYGFPTEKYFSSALFASFIIDTRDNMIQPYKGHFLSLGYRGAFKVVGNKNNANMFMGEWRSYHGLSKRNPAHLIAIWAMGNFTPEGDFPYMNLPSTAYDQRGRSSRGYTQGRFRGKDYMYAETEYRFPISRCGGVLSGVVFVNGTTTNNVAQDLKLFDSVKAGYGLGLRVMVDKYSRTNLTLDYGFGEQSSGFYLAVSETF</sequence>
<reference evidence="5" key="1">
    <citation type="journal article" date="2019" name="Int. J. Syst. Evol. Microbiol.">
        <title>The Global Catalogue of Microorganisms (GCM) 10K type strain sequencing project: providing services to taxonomists for standard genome sequencing and annotation.</title>
        <authorList>
            <consortium name="The Broad Institute Genomics Platform"/>
            <consortium name="The Broad Institute Genome Sequencing Center for Infectious Disease"/>
            <person name="Wu L."/>
            <person name="Ma J."/>
        </authorList>
    </citation>
    <scope>NUCLEOTIDE SEQUENCE [LARGE SCALE GENOMIC DNA]</scope>
    <source>
        <strain evidence="5">JCM 16112</strain>
    </source>
</reference>
<proteinExistence type="predicted"/>
<dbReference type="InterPro" id="IPR000184">
    <property type="entry name" value="Bac_surfAg_D15"/>
</dbReference>
<comment type="subcellular location">
    <subcellularLocation>
        <location evidence="1">Membrane</location>
    </subcellularLocation>
</comment>
<dbReference type="Gene3D" id="2.40.160.50">
    <property type="entry name" value="membrane protein fhac: a member of the omp85/tpsb transporter family"/>
    <property type="match status" value="1"/>
</dbReference>
<name>A0ABP3YBE7_9BACT</name>
<keyword evidence="2" id="KW-0472">Membrane</keyword>
<evidence type="ECO:0000259" key="3">
    <source>
        <dbReference type="Pfam" id="PF01103"/>
    </source>
</evidence>
<evidence type="ECO:0000256" key="1">
    <source>
        <dbReference type="ARBA" id="ARBA00004370"/>
    </source>
</evidence>
<evidence type="ECO:0000313" key="4">
    <source>
        <dbReference type="EMBL" id="GAA0878710.1"/>
    </source>
</evidence>
<keyword evidence="5" id="KW-1185">Reference proteome</keyword>
<dbReference type="Pfam" id="PF01103">
    <property type="entry name" value="Omp85"/>
    <property type="match status" value="1"/>
</dbReference>
<dbReference type="EMBL" id="BAAAFI010000007">
    <property type="protein sequence ID" value="GAA0878710.1"/>
    <property type="molecule type" value="Genomic_DNA"/>
</dbReference>
<dbReference type="Proteomes" id="UP001500469">
    <property type="component" value="Unassembled WGS sequence"/>
</dbReference>
<dbReference type="RefSeq" id="WP_343850358.1">
    <property type="nucleotide sequence ID" value="NZ_BAAAFI010000007.1"/>
</dbReference>
<comment type="caution">
    <text evidence="4">The sequence shown here is derived from an EMBL/GenBank/DDBJ whole genome shotgun (WGS) entry which is preliminary data.</text>
</comment>
<gene>
    <name evidence="4" type="ORF">GCM10009119_16780</name>
</gene>